<dbReference type="Proteomes" id="UP001168098">
    <property type="component" value="Unassembled WGS sequence"/>
</dbReference>
<comment type="caution">
    <text evidence="5">The sequence shown here is derived from an EMBL/GenBank/DDBJ whole genome shotgun (WGS) entry which is preliminary data.</text>
</comment>
<protein>
    <recommendedName>
        <fullName evidence="4">C-JID domain-containing protein</fullName>
    </recommendedName>
</protein>
<evidence type="ECO:0000256" key="2">
    <source>
        <dbReference type="ARBA" id="ARBA00022737"/>
    </source>
</evidence>
<feature type="region of interest" description="Disordered" evidence="3">
    <location>
        <begin position="88"/>
        <end position="112"/>
    </location>
</feature>
<evidence type="ECO:0000313" key="5">
    <source>
        <dbReference type="EMBL" id="KAJ9675880.1"/>
    </source>
</evidence>
<name>A0AA39DA55_VITRO</name>
<feature type="compositionally biased region" description="Acidic residues" evidence="3">
    <location>
        <begin position="92"/>
        <end position="112"/>
    </location>
</feature>
<dbReference type="EMBL" id="JARBHA010000018">
    <property type="protein sequence ID" value="KAJ9675880.1"/>
    <property type="molecule type" value="Genomic_DNA"/>
</dbReference>
<keyword evidence="6" id="KW-1185">Reference proteome</keyword>
<evidence type="ECO:0000313" key="6">
    <source>
        <dbReference type="Proteomes" id="UP001168098"/>
    </source>
</evidence>
<dbReference type="Pfam" id="PF20160">
    <property type="entry name" value="C-JID"/>
    <property type="match status" value="1"/>
</dbReference>
<feature type="domain" description="C-JID" evidence="4">
    <location>
        <begin position="23"/>
        <end position="63"/>
    </location>
</feature>
<dbReference type="InterPro" id="IPR045344">
    <property type="entry name" value="C-JID"/>
</dbReference>
<sequence>MFLYIFMMQDNPDPDYMWEATVSGSSIPDWFIHQNVGSYVIVELPLHYYNTNLLGLAVCASFVKGPGMGFPFDLCNGRLKCWPCHNLQGREDDSEGSDNEDYSEGSDNEDYW</sequence>
<keyword evidence="2" id="KW-0677">Repeat</keyword>
<evidence type="ECO:0000259" key="4">
    <source>
        <dbReference type="Pfam" id="PF20160"/>
    </source>
</evidence>
<proteinExistence type="predicted"/>
<dbReference type="AlphaFoldDB" id="A0AA39DA55"/>
<accession>A0AA39DA55</accession>
<evidence type="ECO:0000256" key="1">
    <source>
        <dbReference type="ARBA" id="ARBA00022614"/>
    </source>
</evidence>
<gene>
    <name evidence="5" type="ORF">PVL29_024712</name>
</gene>
<keyword evidence="1" id="KW-0433">Leucine-rich repeat</keyword>
<reference evidence="5 6" key="1">
    <citation type="journal article" date="2023" name="BMC Biotechnol.">
        <title>Vitis rotundifolia cv Carlos genome sequencing.</title>
        <authorList>
            <person name="Huff M."/>
            <person name="Hulse-Kemp A."/>
            <person name="Scheffler B."/>
            <person name="Youngblood R."/>
            <person name="Simpson S."/>
            <person name="Babiker E."/>
            <person name="Staton M."/>
        </authorList>
    </citation>
    <scope>NUCLEOTIDE SEQUENCE [LARGE SCALE GENOMIC DNA]</scope>
    <source>
        <tissue evidence="5">Leaf</tissue>
    </source>
</reference>
<organism evidence="5 6">
    <name type="scientific">Vitis rotundifolia</name>
    <name type="common">Muscadine grape</name>
    <dbReference type="NCBI Taxonomy" id="103349"/>
    <lineage>
        <taxon>Eukaryota</taxon>
        <taxon>Viridiplantae</taxon>
        <taxon>Streptophyta</taxon>
        <taxon>Embryophyta</taxon>
        <taxon>Tracheophyta</taxon>
        <taxon>Spermatophyta</taxon>
        <taxon>Magnoliopsida</taxon>
        <taxon>eudicotyledons</taxon>
        <taxon>Gunneridae</taxon>
        <taxon>Pentapetalae</taxon>
        <taxon>rosids</taxon>
        <taxon>Vitales</taxon>
        <taxon>Vitaceae</taxon>
        <taxon>Viteae</taxon>
        <taxon>Vitis</taxon>
    </lineage>
</organism>
<evidence type="ECO:0000256" key="3">
    <source>
        <dbReference type="SAM" id="MobiDB-lite"/>
    </source>
</evidence>